<name>A0A1B1B494_9ACTN</name>
<dbReference type="STRING" id="68214.AVL59_32110"/>
<dbReference type="AlphaFoldDB" id="A0A1B1B494"/>
<proteinExistence type="predicted"/>
<evidence type="ECO:0000313" key="2">
    <source>
        <dbReference type="Proteomes" id="UP000092659"/>
    </source>
</evidence>
<dbReference type="Proteomes" id="UP000092659">
    <property type="component" value="Chromosome"/>
</dbReference>
<accession>A0A1B1B494</accession>
<evidence type="ECO:0000313" key="1">
    <source>
        <dbReference type="EMBL" id="ANP53572.1"/>
    </source>
</evidence>
<reference evidence="1 2" key="1">
    <citation type="submission" date="2016-06" db="EMBL/GenBank/DDBJ databases">
        <title>Complete genome sequence of Streptomyces griseochromogenes ATCC 14511, the Blasticidin S producer.</title>
        <authorList>
            <person name="Wu L."/>
        </authorList>
    </citation>
    <scope>NUCLEOTIDE SEQUENCE [LARGE SCALE GENOMIC DNA]</scope>
    <source>
        <strain evidence="1 2">ATCC 14511</strain>
    </source>
</reference>
<dbReference type="EMBL" id="CP016279">
    <property type="protein sequence ID" value="ANP53572.1"/>
    <property type="molecule type" value="Genomic_DNA"/>
</dbReference>
<dbReference type="KEGG" id="sgs:AVL59_32110"/>
<organism evidence="1 2">
    <name type="scientific">Streptomyces griseochromogenes</name>
    <dbReference type="NCBI Taxonomy" id="68214"/>
    <lineage>
        <taxon>Bacteria</taxon>
        <taxon>Bacillati</taxon>
        <taxon>Actinomycetota</taxon>
        <taxon>Actinomycetes</taxon>
        <taxon>Kitasatosporales</taxon>
        <taxon>Streptomycetaceae</taxon>
        <taxon>Streptomyces</taxon>
    </lineage>
</organism>
<protein>
    <submittedName>
        <fullName evidence="1">Uncharacterized protein</fullName>
    </submittedName>
</protein>
<gene>
    <name evidence="1" type="ORF">AVL59_32110</name>
</gene>
<sequence length="78" mass="8340">MDQASVAEWTHTPWVARTTVGFKSVATSLLPTEVVGTMVFNEHADAKIATVSGVNSYAYEPIGTGRISTLISTVQQLT</sequence>